<reference evidence="4" key="1">
    <citation type="submission" date="2023-10" db="EMBL/GenBank/DDBJ databases">
        <authorList>
            <person name="Chen Y."/>
            <person name="Shah S."/>
            <person name="Dougan E. K."/>
            <person name="Thang M."/>
            <person name="Chan C."/>
        </authorList>
    </citation>
    <scope>NUCLEOTIDE SEQUENCE [LARGE SCALE GENOMIC DNA]</scope>
</reference>
<dbReference type="InterPro" id="IPR029021">
    <property type="entry name" value="Prot-tyrosine_phosphatase-like"/>
</dbReference>
<proteinExistence type="predicted"/>
<protein>
    <recommendedName>
        <fullName evidence="3">Tyrosine specific protein phosphatases domain-containing protein</fullName>
    </recommendedName>
</protein>
<keyword evidence="5" id="KW-1185">Reference proteome</keyword>
<feature type="compositionally biased region" description="Polar residues" evidence="2">
    <location>
        <begin position="277"/>
        <end position="286"/>
    </location>
</feature>
<dbReference type="PROSITE" id="PS50056">
    <property type="entry name" value="TYR_PHOSPHATASE_2"/>
    <property type="match status" value="1"/>
</dbReference>
<dbReference type="PANTHER" id="PTHR23339">
    <property type="entry name" value="TYROSINE SPECIFIC PROTEIN PHOSPHATASE AND DUAL SPECIFICITY PROTEIN PHOSPHATASE"/>
    <property type="match status" value="1"/>
</dbReference>
<evidence type="ECO:0000259" key="3">
    <source>
        <dbReference type="PROSITE" id="PS50056"/>
    </source>
</evidence>
<keyword evidence="1" id="KW-0378">Hydrolase</keyword>
<name>A0ABN9W8Q3_9DINO</name>
<gene>
    <name evidence="4" type="ORF">PCOR1329_LOCUS63985</name>
</gene>
<dbReference type="Proteomes" id="UP001189429">
    <property type="component" value="Unassembled WGS sequence"/>
</dbReference>
<evidence type="ECO:0000313" key="5">
    <source>
        <dbReference type="Proteomes" id="UP001189429"/>
    </source>
</evidence>
<dbReference type="InterPro" id="IPR057023">
    <property type="entry name" value="PTP-SAK"/>
</dbReference>
<sequence>MTGVMACKTLIPQRLSYGPAGSAAGDRVRLAFADITAPEFREGRYEVCHYARGSLGGCTGPPAIDQTLWFCHELHVRLQGEGKPVFVEYAPEQRKNVAVVVGAYLVLGRGWSARQVRGVLPEDAGLALPCSWVSTKALATSHGAPRMTVQDCWEGVQMARDQGWLRKEVVEDGVMASLAASLFWRTSCEYDGAWLVPGVFVMADPMTTIMDPNPQTCSAFRRPSGEGHRPHGGADPTAEEAYLHEIEELDRPPPPTLSCPDQDETFFDDVKGASTGAVQSLSTTSGGVRDRGDLQVRESDDESEDRLSEDNSVHTVCKAYDTGAPGSTGCDLRPGARPFLDFLQEEGIETVLRVNFLDEPGLAEIGGSYEAKLVTNHGIRHEDVPVSDSKSECKGAVPPRDAIRRFISLAMNDGHDGPRGGAVLVHCKGGFGRSVFLACLLVIYRHDVPGRSLLGWARIARPGSITTPEQEAALRALSGRADLCRRYGLPCEAEGAAAGAQACCTVS</sequence>
<dbReference type="Pfam" id="PF22784">
    <property type="entry name" value="PTP-SAK"/>
    <property type="match status" value="1"/>
</dbReference>
<evidence type="ECO:0000313" key="4">
    <source>
        <dbReference type="EMBL" id="CAK0881021.1"/>
    </source>
</evidence>
<evidence type="ECO:0000256" key="1">
    <source>
        <dbReference type="ARBA" id="ARBA00022801"/>
    </source>
</evidence>
<feature type="domain" description="Tyrosine specific protein phosphatases" evidence="3">
    <location>
        <begin position="404"/>
        <end position="472"/>
    </location>
</feature>
<dbReference type="SUPFAM" id="SSF52799">
    <property type="entry name" value="(Phosphotyrosine protein) phosphatases II"/>
    <property type="match status" value="2"/>
</dbReference>
<feature type="compositionally biased region" description="Basic and acidic residues" evidence="2">
    <location>
        <begin position="288"/>
        <end position="298"/>
    </location>
</feature>
<comment type="caution">
    <text evidence="4">The sequence shown here is derived from an EMBL/GenBank/DDBJ whole genome shotgun (WGS) entry which is preliminary data.</text>
</comment>
<organism evidence="4 5">
    <name type="scientific">Prorocentrum cordatum</name>
    <dbReference type="NCBI Taxonomy" id="2364126"/>
    <lineage>
        <taxon>Eukaryota</taxon>
        <taxon>Sar</taxon>
        <taxon>Alveolata</taxon>
        <taxon>Dinophyceae</taxon>
        <taxon>Prorocentrales</taxon>
        <taxon>Prorocentraceae</taxon>
        <taxon>Prorocentrum</taxon>
    </lineage>
</organism>
<accession>A0ABN9W8Q3</accession>
<dbReference type="EMBL" id="CAUYUJ010018141">
    <property type="protein sequence ID" value="CAK0881021.1"/>
    <property type="molecule type" value="Genomic_DNA"/>
</dbReference>
<dbReference type="InterPro" id="IPR000387">
    <property type="entry name" value="Tyr_Pase_dom"/>
</dbReference>
<dbReference type="Gene3D" id="3.90.190.10">
    <property type="entry name" value="Protein tyrosine phosphatase superfamily"/>
    <property type="match status" value="2"/>
</dbReference>
<feature type="region of interest" description="Disordered" evidence="2">
    <location>
        <begin position="277"/>
        <end position="310"/>
    </location>
</feature>
<dbReference type="InterPro" id="IPR050561">
    <property type="entry name" value="PTP"/>
</dbReference>
<evidence type="ECO:0000256" key="2">
    <source>
        <dbReference type="SAM" id="MobiDB-lite"/>
    </source>
</evidence>